<keyword evidence="2" id="KW-1185">Reference proteome</keyword>
<evidence type="ECO:0000313" key="1">
    <source>
        <dbReference type="EMBL" id="MDR6783374.1"/>
    </source>
</evidence>
<sequence length="341" mass="37382">MKNIKHIYKLMPILLLIVLASCKKKSTIPDASQIAASELLDYYLVAEHVTGGNKLLVLYFTKEGDAVKANAHLQGYFRASEVAIKNSILSIDYNGNGKSMYSFGLEKDAEGNLKLRSYDFQYDGAGNQLAYAIMVKKAEAFAFANLSFKTGNTIFSFTSNGGTEVLNWPGDPSPYYRLTNIGFKTNNDRFLGVTVPNWNGVNSPVLLLEKDDALYVAKEHDAEVPQPACNLVLPGVTFKSRSTDIANDQKAILSSVAQILRNSPNCKVVVTGYCNGVLEDKKLSWNRVRNVIQYFTEKENLDGSRFIFKYAQAGGDCNSVNLINAAQGEGGGGVIPPFPTQ</sequence>
<name>A0ACC6KW44_9SPHI</name>
<comment type="caution">
    <text evidence="1">The sequence shown here is derived from an EMBL/GenBank/DDBJ whole genome shotgun (WGS) entry which is preliminary data.</text>
</comment>
<protein>
    <submittedName>
        <fullName evidence="1">Uncharacterized protein</fullName>
    </submittedName>
</protein>
<reference evidence="1" key="1">
    <citation type="submission" date="2023-07" db="EMBL/GenBank/DDBJ databases">
        <title>Sorghum-associated microbial communities from plants grown in Nebraska, USA.</title>
        <authorList>
            <person name="Schachtman D."/>
        </authorList>
    </citation>
    <scope>NUCLEOTIDE SEQUENCE</scope>
    <source>
        <strain evidence="1">2697</strain>
    </source>
</reference>
<organism evidence="1 2">
    <name type="scientific">Pedobacter africanus</name>
    <dbReference type="NCBI Taxonomy" id="151894"/>
    <lineage>
        <taxon>Bacteria</taxon>
        <taxon>Pseudomonadati</taxon>
        <taxon>Bacteroidota</taxon>
        <taxon>Sphingobacteriia</taxon>
        <taxon>Sphingobacteriales</taxon>
        <taxon>Sphingobacteriaceae</taxon>
        <taxon>Pedobacter</taxon>
    </lineage>
</organism>
<dbReference type="Proteomes" id="UP001246858">
    <property type="component" value="Unassembled WGS sequence"/>
</dbReference>
<dbReference type="EMBL" id="JAVDTF010000001">
    <property type="protein sequence ID" value="MDR6783374.1"/>
    <property type="molecule type" value="Genomic_DNA"/>
</dbReference>
<gene>
    <name evidence="1" type="ORF">J2X78_001926</name>
</gene>
<proteinExistence type="predicted"/>
<accession>A0ACC6KW44</accession>
<evidence type="ECO:0000313" key="2">
    <source>
        <dbReference type="Proteomes" id="UP001246858"/>
    </source>
</evidence>